<dbReference type="AlphaFoldDB" id="A0A9P1CDY7"/>
<dbReference type="EMBL" id="CAMXCT010001393">
    <property type="protein sequence ID" value="CAI3989671.1"/>
    <property type="molecule type" value="Genomic_DNA"/>
</dbReference>
<name>A0A9P1CDY7_9DINO</name>
<evidence type="ECO:0000313" key="3">
    <source>
        <dbReference type="Proteomes" id="UP001152797"/>
    </source>
</evidence>
<dbReference type="EMBL" id="CAMXCT020001393">
    <property type="protein sequence ID" value="CAL1143046.1"/>
    <property type="molecule type" value="Genomic_DNA"/>
</dbReference>
<keyword evidence="3" id="KW-1185">Reference proteome</keyword>
<evidence type="ECO:0000313" key="2">
    <source>
        <dbReference type="EMBL" id="CAL4776983.1"/>
    </source>
</evidence>
<organism evidence="1">
    <name type="scientific">Cladocopium goreaui</name>
    <dbReference type="NCBI Taxonomy" id="2562237"/>
    <lineage>
        <taxon>Eukaryota</taxon>
        <taxon>Sar</taxon>
        <taxon>Alveolata</taxon>
        <taxon>Dinophyceae</taxon>
        <taxon>Suessiales</taxon>
        <taxon>Symbiodiniaceae</taxon>
        <taxon>Cladocopium</taxon>
    </lineage>
</organism>
<accession>A0A9P1CDY7</accession>
<protein>
    <submittedName>
        <fullName evidence="2">Peridinin-chlorophyll a-binding protein, chloroplastic</fullName>
    </submittedName>
</protein>
<proteinExistence type="predicted"/>
<sequence length="411" mass="45163">MELGDLGTDRTLKASAEDLISEDGWTVLDTPILAEGNSNSNAAFKRVGNFFMLRLSTVVKSVLADSSKLSVFPRPEILADRQLTSSLGIEFADFTYTVEEILSPGDIFTSVHLRNSFMDEMNKAGAQVALLTGSSPPEACEEHFRERVVQWRDFPSPGLLTIVEIPFDEKTQTFMSQIGGHFATVSVVQAHPQSPDEMIVTVGLFVTGSAFPLWASAHLAQMAQSVANLVQLTASSFGNLESLCKADQNFYTVLSLRTCPQGRPLLPGACPLALNLGEDPWCVLLDLPEGADPAFTFWFRPVGDFNFPNYLFLFLAAIGCPEVQVFSSIDGRPLVPYQAVVRRSQWLEVNSSFEAAWKVHKMAYRKLNSTKHAPTISEAKTPRFAEVPDSYLDNPPSVPLKSLITAPCHDL</sequence>
<reference evidence="1" key="1">
    <citation type="submission" date="2022-10" db="EMBL/GenBank/DDBJ databases">
        <authorList>
            <person name="Chen Y."/>
            <person name="Dougan E. K."/>
            <person name="Chan C."/>
            <person name="Rhodes N."/>
            <person name="Thang M."/>
        </authorList>
    </citation>
    <scope>NUCLEOTIDE SEQUENCE</scope>
</reference>
<dbReference type="Proteomes" id="UP001152797">
    <property type="component" value="Unassembled WGS sequence"/>
</dbReference>
<dbReference type="OrthoDB" id="419165at2759"/>
<evidence type="ECO:0000313" key="1">
    <source>
        <dbReference type="EMBL" id="CAI3989671.1"/>
    </source>
</evidence>
<reference evidence="2 3" key="2">
    <citation type="submission" date="2024-05" db="EMBL/GenBank/DDBJ databases">
        <authorList>
            <person name="Chen Y."/>
            <person name="Shah S."/>
            <person name="Dougan E. K."/>
            <person name="Thang M."/>
            <person name="Chan C."/>
        </authorList>
    </citation>
    <scope>NUCLEOTIDE SEQUENCE [LARGE SCALE GENOMIC DNA]</scope>
</reference>
<gene>
    <name evidence="1" type="ORF">C1SCF055_LOCUS16726</name>
</gene>
<dbReference type="EMBL" id="CAMXCT030001393">
    <property type="protein sequence ID" value="CAL4776983.1"/>
    <property type="molecule type" value="Genomic_DNA"/>
</dbReference>
<comment type="caution">
    <text evidence="1">The sequence shown here is derived from an EMBL/GenBank/DDBJ whole genome shotgun (WGS) entry which is preliminary data.</text>
</comment>